<name>A0ABY1QED3_9BURK</name>
<evidence type="ECO:0000313" key="8">
    <source>
        <dbReference type="EMBL" id="SMP65192.1"/>
    </source>
</evidence>
<evidence type="ECO:0000313" key="9">
    <source>
        <dbReference type="Proteomes" id="UP001158049"/>
    </source>
</evidence>
<feature type="transmembrane region" description="Helical" evidence="6">
    <location>
        <begin position="150"/>
        <end position="176"/>
    </location>
</feature>
<dbReference type="InterPro" id="IPR037185">
    <property type="entry name" value="EmrE-like"/>
</dbReference>
<keyword evidence="2" id="KW-1003">Cell membrane</keyword>
<dbReference type="Gene3D" id="1.10.3730.20">
    <property type="match status" value="1"/>
</dbReference>
<evidence type="ECO:0000259" key="7">
    <source>
        <dbReference type="Pfam" id="PF00892"/>
    </source>
</evidence>
<accession>A0ABY1QED3</accession>
<comment type="caution">
    <text evidence="8">The sequence shown here is derived from an EMBL/GenBank/DDBJ whole genome shotgun (WGS) entry which is preliminary data.</text>
</comment>
<feature type="transmembrane region" description="Helical" evidence="6">
    <location>
        <begin position="37"/>
        <end position="59"/>
    </location>
</feature>
<keyword evidence="9" id="KW-1185">Reference proteome</keyword>
<evidence type="ECO:0000256" key="4">
    <source>
        <dbReference type="ARBA" id="ARBA00022989"/>
    </source>
</evidence>
<protein>
    <submittedName>
        <fullName evidence="8">Permease of the drug/metabolite transporter (DMT) superfamily</fullName>
    </submittedName>
</protein>
<feature type="transmembrane region" description="Helical" evidence="6">
    <location>
        <begin position="97"/>
        <end position="118"/>
    </location>
</feature>
<feature type="transmembrane region" description="Helical" evidence="6">
    <location>
        <begin position="188"/>
        <end position="208"/>
    </location>
</feature>
<dbReference type="InterPro" id="IPR000620">
    <property type="entry name" value="EamA_dom"/>
</dbReference>
<dbReference type="InterPro" id="IPR051258">
    <property type="entry name" value="Diverse_Substrate_Transporter"/>
</dbReference>
<comment type="subcellular location">
    <subcellularLocation>
        <location evidence="1">Cell membrane</location>
        <topology evidence="1">Multi-pass membrane protein</topology>
    </subcellularLocation>
</comment>
<keyword evidence="5 6" id="KW-0472">Membrane</keyword>
<feature type="transmembrane region" description="Helical" evidence="6">
    <location>
        <begin position="127"/>
        <end position="144"/>
    </location>
</feature>
<evidence type="ECO:0000256" key="2">
    <source>
        <dbReference type="ARBA" id="ARBA00022475"/>
    </source>
</evidence>
<keyword evidence="3 6" id="KW-0812">Transmembrane</keyword>
<dbReference type="EMBL" id="FXUL01000010">
    <property type="protein sequence ID" value="SMP65192.1"/>
    <property type="molecule type" value="Genomic_DNA"/>
</dbReference>
<feature type="transmembrane region" description="Helical" evidence="6">
    <location>
        <begin position="255"/>
        <end position="274"/>
    </location>
</feature>
<feature type="transmembrane region" description="Helical" evidence="6">
    <location>
        <begin position="220"/>
        <end position="243"/>
    </location>
</feature>
<evidence type="ECO:0000256" key="3">
    <source>
        <dbReference type="ARBA" id="ARBA00022692"/>
    </source>
</evidence>
<dbReference type="RefSeq" id="WP_283443019.1">
    <property type="nucleotide sequence ID" value="NZ_FXUL01000010.1"/>
</dbReference>
<dbReference type="PANTHER" id="PTHR42920">
    <property type="entry name" value="OS03G0707200 PROTEIN-RELATED"/>
    <property type="match status" value="1"/>
</dbReference>
<dbReference type="PANTHER" id="PTHR42920:SF11">
    <property type="entry name" value="INNER MEMBRANE PROTEIN YTFF"/>
    <property type="match status" value="1"/>
</dbReference>
<feature type="domain" description="EamA" evidence="7">
    <location>
        <begin position="9"/>
        <end position="141"/>
    </location>
</feature>
<evidence type="ECO:0000256" key="1">
    <source>
        <dbReference type="ARBA" id="ARBA00004651"/>
    </source>
</evidence>
<dbReference type="SUPFAM" id="SSF103481">
    <property type="entry name" value="Multidrug resistance efflux transporter EmrE"/>
    <property type="match status" value="2"/>
</dbReference>
<organism evidence="8 9">
    <name type="scientific">Noviherbaspirillum suwonense</name>
    <dbReference type="NCBI Taxonomy" id="1224511"/>
    <lineage>
        <taxon>Bacteria</taxon>
        <taxon>Pseudomonadati</taxon>
        <taxon>Pseudomonadota</taxon>
        <taxon>Betaproteobacteria</taxon>
        <taxon>Burkholderiales</taxon>
        <taxon>Oxalobacteraceae</taxon>
        <taxon>Noviherbaspirillum</taxon>
    </lineage>
</organism>
<feature type="transmembrane region" description="Helical" evidence="6">
    <location>
        <begin position="71"/>
        <end position="91"/>
    </location>
</feature>
<keyword evidence="4 6" id="KW-1133">Transmembrane helix</keyword>
<gene>
    <name evidence="8" type="ORF">SAMN06295970_110182</name>
</gene>
<sequence length="299" mass="32982">MTSRLTPSTILLLVLPPLLWASNAVVGRMVQGMVPPVMMNFIRWIVAFVVLLPLAGWVLKPDSGMWRAWRRYSWLGLFGIGLYNALQYLALKTSTPINVTLVGASMPVWMLLIGWLYFKVQVKPRQMLGAVLSIAGVLVVLSRGEWRQLLGLRLVAGDLLMMLATIAWSLYSWLLTLPGDAQKLRHDWSAFLMAQVVFGLAWSGLFAGGEWMLTDARIHWSWPLAAALLYVGIGPAVIALRCWGTGVQRVGPNTAAFFNNLTPLFAALLSSAFLGELPHLYHAAAFLLVVGGIVLSSRR</sequence>
<reference evidence="8 9" key="1">
    <citation type="submission" date="2017-05" db="EMBL/GenBank/DDBJ databases">
        <authorList>
            <person name="Varghese N."/>
            <person name="Submissions S."/>
        </authorList>
    </citation>
    <scope>NUCLEOTIDE SEQUENCE [LARGE SCALE GENOMIC DNA]</scope>
    <source>
        <strain evidence="8 9">DSM 26001</strain>
    </source>
</reference>
<dbReference type="Pfam" id="PF00892">
    <property type="entry name" value="EamA"/>
    <property type="match status" value="2"/>
</dbReference>
<evidence type="ECO:0000256" key="5">
    <source>
        <dbReference type="ARBA" id="ARBA00023136"/>
    </source>
</evidence>
<feature type="domain" description="EamA" evidence="7">
    <location>
        <begin position="156"/>
        <end position="297"/>
    </location>
</feature>
<proteinExistence type="predicted"/>
<dbReference type="Proteomes" id="UP001158049">
    <property type="component" value="Unassembled WGS sequence"/>
</dbReference>
<evidence type="ECO:0000256" key="6">
    <source>
        <dbReference type="SAM" id="Phobius"/>
    </source>
</evidence>
<feature type="transmembrane region" description="Helical" evidence="6">
    <location>
        <begin position="280"/>
        <end position="297"/>
    </location>
</feature>